<evidence type="ECO:0000313" key="3">
    <source>
        <dbReference type="Proteomes" id="UP000280507"/>
    </source>
</evidence>
<keyword evidence="1" id="KW-0812">Transmembrane</keyword>
<dbReference type="EMBL" id="RIZG01000003">
    <property type="protein sequence ID" value="RNF51436.1"/>
    <property type="molecule type" value="Genomic_DNA"/>
</dbReference>
<gene>
    <name evidence="2" type="ORF">EBI00_05910</name>
</gene>
<reference evidence="2 3" key="1">
    <citation type="journal article" date="2012" name="Int. J. Syst. Evol. Microbiol.">
        <title>Marinomonas hwangdonensis sp. nov., isolated from seawater.</title>
        <authorList>
            <person name="Jung Y.T."/>
            <person name="Oh T.K."/>
            <person name="Yoon J.H."/>
        </authorList>
    </citation>
    <scope>NUCLEOTIDE SEQUENCE [LARGE SCALE GENOMIC DNA]</scope>
    <source>
        <strain evidence="2 3">HDW-15</strain>
    </source>
</reference>
<dbReference type="AlphaFoldDB" id="A0A3M8Q5N3"/>
<protein>
    <submittedName>
        <fullName evidence="2">Uncharacterized protein</fullName>
    </submittedName>
</protein>
<accession>A0A3M8Q5N3</accession>
<evidence type="ECO:0000313" key="2">
    <source>
        <dbReference type="EMBL" id="RNF51436.1"/>
    </source>
</evidence>
<keyword evidence="1" id="KW-0472">Membrane</keyword>
<keyword evidence="3" id="KW-1185">Reference proteome</keyword>
<organism evidence="2 3">
    <name type="scientific">Marinomonas hwangdonensis</name>
    <dbReference type="NCBI Taxonomy" id="1053647"/>
    <lineage>
        <taxon>Bacteria</taxon>
        <taxon>Pseudomonadati</taxon>
        <taxon>Pseudomonadota</taxon>
        <taxon>Gammaproteobacteria</taxon>
        <taxon>Oceanospirillales</taxon>
        <taxon>Oceanospirillaceae</taxon>
        <taxon>Marinomonas</taxon>
    </lineage>
</organism>
<dbReference type="Proteomes" id="UP000280507">
    <property type="component" value="Unassembled WGS sequence"/>
</dbReference>
<feature type="transmembrane region" description="Helical" evidence="1">
    <location>
        <begin position="37"/>
        <end position="64"/>
    </location>
</feature>
<sequence length="73" mass="8793">MALLFFCTLERLRKIDMIFPIKIQVKLSYNKPWVLVYASFIFEKGGVFILYDSIISVLTFFFGIRWRQLQCYI</sequence>
<evidence type="ECO:0000256" key="1">
    <source>
        <dbReference type="SAM" id="Phobius"/>
    </source>
</evidence>
<proteinExistence type="predicted"/>
<keyword evidence="1" id="KW-1133">Transmembrane helix</keyword>
<comment type="caution">
    <text evidence="2">The sequence shown here is derived from an EMBL/GenBank/DDBJ whole genome shotgun (WGS) entry which is preliminary data.</text>
</comment>
<name>A0A3M8Q5N3_9GAMM</name>